<organism evidence="1 2">
    <name type="scientific">Diaphorobacter aerolatus</name>
    <dbReference type="NCBI Taxonomy" id="1288495"/>
    <lineage>
        <taxon>Bacteria</taxon>
        <taxon>Pseudomonadati</taxon>
        <taxon>Pseudomonadota</taxon>
        <taxon>Betaproteobacteria</taxon>
        <taxon>Burkholderiales</taxon>
        <taxon>Comamonadaceae</taxon>
        <taxon>Diaphorobacter</taxon>
    </lineage>
</organism>
<sequence>MNGAGRVRVDLIGFGQEAQAILVQGLRVFHLGLPEGVQWHVWVVGGDPGAARKTLAARHPMADRIADIRFHGADAHYRALVDEAFACPSDTLHIVICALPDDEANISAAAELLQAAPNAQFPVFARCAEIDGLPALLAGTRPRLRLFGNLAEFCTVEMICGEQQDQLARAIHADYLALTQGTMAESEAYKNDWAQLSEDARDANRAQADHIPYKLMAVQGDVRKIDDQLLEFLAMIEHERWAAHRFLNGWRFGPSATTSARPTRRWCTGTS</sequence>
<name>A0A7H0GG19_9BURK</name>
<accession>A0A7H0GG19</accession>
<keyword evidence="2" id="KW-1185">Reference proteome</keyword>
<dbReference type="KEGG" id="daer:H9K75_12670"/>
<dbReference type="AlphaFoldDB" id="A0A7H0GG19"/>
<dbReference type="Proteomes" id="UP000516028">
    <property type="component" value="Chromosome"/>
</dbReference>
<dbReference type="RefSeq" id="WP_187722948.1">
    <property type="nucleotide sequence ID" value="NZ_CP060783.1"/>
</dbReference>
<reference evidence="1 2" key="1">
    <citation type="submission" date="2020-08" db="EMBL/GenBank/DDBJ databases">
        <title>Genome sequence of Diaphorobacter aerolatus KACC 16536T.</title>
        <authorList>
            <person name="Hyun D.-W."/>
            <person name="Bae J.-W."/>
        </authorList>
    </citation>
    <scope>NUCLEOTIDE SEQUENCE [LARGE SCALE GENOMIC DNA]</scope>
    <source>
        <strain evidence="1 2">KACC 16536</strain>
    </source>
</reference>
<gene>
    <name evidence="1" type="ORF">H9K75_12670</name>
</gene>
<dbReference type="EMBL" id="CP060783">
    <property type="protein sequence ID" value="QNP47235.1"/>
    <property type="molecule type" value="Genomic_DNA"/>
</dbReference>
<evidence type="ECO:0000313" key="2">
    <source>
        <dbReference type="Proteomes" id="UP000516028"/>
    </source>
</evidence>
<evidence type="ECO:0000313" key="1">
    <source>
        <dbReference type="EMBL" id="QNP47235.1"/>
    </source>
</evidence>
<protein>
    <submittedName>
        <fullName evidence="1">Uncharacterized protein</fullName>
    </submittedName>
</protein>
<proteinExistence type="predicted"/>